<dbReference type="Proteomes" id="UP001523401">
    <property type="component" value="Unassembled WGS sequence"/>
</dbReference>
<sequence length="777" mass="84481">MDPRLHFFGIRHHGPGSAASLIAALDDLAPALVLIEGQPEADRLVPYAALEGMTPPLALLHYQTDNPANAVFSPFADYSPEWQALLWAARHNRNVRFIDWPAACLLAWEDTSVPPGRETPAAGNFADNDQDQKTYTDDHQAELQAITKLDPLDDLAQLAGYADGEAWWHAMVEHAAPGPAVFAAIDTAMTALRDSAETGSLLTPQRYRRDLLREAFMRIALRQALKDEEGQIAVVTGAWHVPALKRKTGYSADRALIRDLKKVRTDSAWVPWSDARLASGSGYSAGVTAPGWYRHLWHLKERAVQLPLTAESFTAGWLAKVSGLLRSEGLVTSSASTLEAARLALALAAIRGKSLPDLAEMQDAAHAVLCHGETAPLSLIQSRLLIGEQIGALDPAVPQIPLARDLERWQKKCRLKPETEPRDITLDLRTEAGLLRSTLLHRLTVLDLPWGRLVDGAAGRGTYREIWRMSWSPSYAIALVQALPYGVTIEQAANNKAIADAGRSADIAVLSGLVRQCLLADLPDATDQVITRLHDVAVTTQSMASLMESVVTLVSLLRYGGARPLPEAALRTLVWTLCVEICAGFSFSCRGIDKKAACSTKEVMAGFDQSVTLFGEAHLTGLWDHALRSAIAHDTVSPTIRGTALRLLHDRQAEPVTFVLAGFSRSLLPPVPAADAGDFIESFLSGGAEILVQDHALLAALDDWIMTLDETQFIEILPMMRRSFSDFALTTRKRLLDTLLQPTPTKAVYAGDTTGPLSAIFSNEALPLLCRILGLAS</sequence>
<reference evidence="1 2" key="1">
    <citation type="submission" date="2022-06" db="EMBL/GenBank/DDBJ databases">
        <title>Whole-genome of Asaia lannensis strain LMG 27011T.</title>
        <authorList>
            <person name="Sombolestani A."/>
        </authorList>
    </citation>
    <scope>NUCLEOTIDE SEQUENCE [LARGE SCALE GENOMIC DNA]</scope>
    <source>
        <strain evidence="1 2">NBRC 102526</strain>
    </source>
</reference>
<dbReference type="Pfam" id="PF18934">
    <property type="entry name" value="DUF5682"/>
    <property type="match status" value="1"/>
</dbReference>
<dbReference type="EMBL" id="JAMXQU010000001">
    <property type="protein sequence ID" value="MCO6158431.1"/>
    <property type="molecule type" value="Genomic_DNA"/>
</dbReference>
<comment type="caution">
    <text evidence="1">The sequence shown here is derived from an EMBL/GenBank/DDBJ whole genome shotgun (WGS) entry which is preliminary data.</text>
</comment>
<proteinExistence type="predicted"/>
<accession>A0ABT1CCZ1</accession>
<dbReference type="RefSeq" id="WP_252848137.1">
    <property type="nucleotide sequence ID" value="NZ_BAPW01000038.1"/>
</dbReference>
<organism evidence="1 2">
    <name type="scientific">Asaia lannensis NBRC 102526</name>
    <dbReference type="NCBI Taxonomy" id="1307926"/>
    <lineage>
        <taxon>Bacteria</taxon>
        <taxon>Pseudomonadati</taxon>
        <taxon>Pseudomonadota</taxon>
        <taxon>Alphaproteobacteria</taxon>
        <taxon>Acetobacterales</taxon>
        <taxon>Acetobacteraceae</taxon>
        <taxon>Asaia</taxon>
    </lineage>
</organism>
<evidence type="ECO:0000313" key="1">
    <source>
        <dbReference type="EMBL" id="MCO6158431.1"/>
    </source>
</evidence>
<protein>
    <submittedName>
        <fullName evidence="1">DUF5682 family protein</fullName>
    </submittedName>
</protein>
<keyword evidence="2" id="KW-1185">Reference proteome</keyword>
<gene>
    <name evidence="1" type="ORF">NF685_00080</name>
</gene>
<name>A0ABT1CCZ1_9PROT</name>
<evidence type="ECO:0000313" key="2">
    <source>
        <dbReference type="Proteomes" id="UP001523401"/>
    </source>
</evidence>
<dbReference type="InterPro" id="IPR043737">
    <property type="entry name" value="DUF5682"/>
</dbReference>